<proteinExistence type="predicted"/>
<keyword evidence="1" id="KW-0675">Receptor</keyword>
<sequence length="77" mass="8206">MKTHPLVATVAALLFAADARAQSSDSALTLGKVDVHQHHEGQLSAHQVLTSVDVLGADQIEDKNVSYSWELLGQMPG</sequence>
<accession>A0A6B3KHI9</accession>
<evidence type="ECO:0000313" key="1">
    <source>
        <dbReference type="EMBL" id="NEK74005.1"/>
    </source>
</evidence>
<reference evidence="1" key="1">
    <citation type="submission" date="2019-11" db="EMBL/GenBank/DDBJ databases">
        <title>Genome-resolved metagenomics to study the prevalence of co-infection and intraspecific heterogeneity among plant pathogen metapopulations.</title>
        <authorList>
            <person name="Newberry E."/>
            <person name="Bhandari R."/>
            <person name="Kemble J."/>
            <person name="Sikora E."/>
            <person name="Potnis N."/>
        </authorList>
    </citation>
    <scope>NUCLEOTIDE SEQUENCE</scope>
    <source>
        <strain evidence="1">Xe_Pep_Tuscaloosa_18b</strain>
    </source>
</reference>
<protein>
    <submittedName>
        <fullName evidence="1">TonB-dependent receptor</fullName>
    </submittedName>
</protein>
<feature type="non-terminal residue" evidence="1">
    <location>
        <position position="77"/>
    </location>
</feature>
<gene>
    <name evidence="1" type="ORF">G3W62_14665</name>
</gene>
<name>A0A6B3KHI9_XANEU</name>
<comment type="caution">
    <text evidence="1">The sequence shown here is derived from an EMBL/GenBank/DDBJ whole genome shotgun (WGS) entry which is preliminary data.</text>
</comment>
<dbReference type="AlphaFoldDB" id="A0A6B3KHI9"/>
<dbReference type="EMBL" id="JAAGYV010000109">
    <property type="protein sequence ID" value="NEK74005.1"/>
    <property type="molecule type" value="Genomic_DNA"/>
</dbReference>
<organism evidence="1">
    <name type="scientific">Xanthomonas euvesicatoria</name>
    <dbReference type="NCBI Taxonomy" id="456327"/>
    <lineage>
        <taxon>Bacteria</taxon>
        <taxon>Pseudomonadati</taxon>
        <taxon>Pseudomonadota</taxon>
        <taxon>Gammaproteobacteria</taxon>
        <taxon>Lysobacterales</taxon>
        <taxon>Lysobacteraceae</taxon>
        <taxon>Xanthomonas</taxon>
    </lineage>
</organism>